<reference evidence="3" key="1">
    <citation type="journal article" date="2019" name="Int. J. Syst. Evol. Microbiol.">
        <title>The Global Catalogue of Microorganisms (GCM) 10K type strain sequencing project: providing services to taxonomists for standard genome sequencing and annotation.</title>
        <authorList>
            <consortium name="The Broad Institute Genomics Platform"/>
            <consortium name="The Broad Institute Genome Sequencing Center for Infectious Disease"/>
            <person name="Wu L."/>
            <person name="Ma J."/>
        </authorList>
    </citation>
    <scope>NUCLEOTIDE SEQUENCE [LARGE SCALE GENOMIC DNA]</scope>
    <source>
        <strain evidence="3">JCM 31920</strain>
    </source>
</reference>
<evidence type="ECO:0000256" key="1">
    <source>
        <dbReference type="SAM" id="SignalP"/>
    </source>
</evidence>
<protein>
    <recommendedName>
        <fullName evidence="4">Lipocalin-like domain-containing protein</fullName>
    </recommendedName>
</protein>
<feature type="signal peptide" evidence="1">
    <location>
        <begin position="1"/>
        <end position="23"/>
    </location>
</feature>
<keyword evidence="1" id="KW-0732">Signal</keyword>
<evidence type="ECO:0000313" key="3">
    <source>
        <dbReference type="Proteomes" id="UP001501508"/>
    </source>
</evidence>
<gene>
    <name evidence="2" type="ORF">GCM10023091_06240</name>
</gene>
<dbReference type="Proteomes" id="UP001501508">
    <property type="component" value="Unassembled WGS sequence"/>
</dbReference>
<comment type="caution">
    <text evidence="2">The sequence shown here is derived from an EMBL/GenBank/DDBJ whole genome shotgun (WGS) entry which is preliminary data.</text>
</comment>
<sequence length="246" mass="28303">MKKTSYFPSALFCLSLFCLSCKADGTANDQSHKVEKLKKEIIGEWTFRQASARTNGQITTLEFLDNRRFVIEKGDSAISDSYKVTNARTISLNNLGEVRDFEANGEQAGFVLSTNEGDITVDADKTKELQKENRTKLICRRWRLLPIEGGKDSLVYVYKSYVTFSESGTYLDESYSTKEVSQPSTMKYKWKWDPKIENRIQYWYRGDNPKFESDYIKIRELTEKSLKITFATSLGSLDLSYVPEDN</sequence>
<accession>A0ABP8LRM1</accession>
<dbReference type="EMBL" id="BAABEY010000004">
    <property type="protein sequence ID" value="GAA4433135.1"/>
    <property type="molecule type" value="Genomic_DNA"/>
</dbReference>
<feature type="chain" id="PRO_5047085849" description="Lipocalin-like domain-containing protein" evidence="1">
    <location>
        <begin position="24"/>
        <end position="246"/>
    </location>
</feature>
<organism evidence="2 3">
    <name type="scientific">Ravibacter arvi</name>
    <dbReference type="NCBI Taxonomy" id="2051041"/>
    <lineage>
        <taxon>Bacteria</taxon>
        <taxon>Pseudomonadati</taxon>
        <taxon>Bacteroidota</taxon>
        <taxon>Cytophagia</taxon>
        <taxon>Cytophagales</taxon>
        <taxon>Spirosomataceae</taxon>
        <taxon>Ravibacter</taxon>
    </lineage>
</organism>
<dbReference type="RefSeq" id="WP_345026585.1">
    <property type="nucleotide sequence ID" value="NZ_BAABEY010000004.1"/>
</dbReference>
<keyword evidence="3" id="KW-1185">Reference proteome</keyword>
<name>A0ABP8LRM1_9BACT</name>
<proteinExistence type="predicted"/>
<evidence type="ECO:0000313" key="2">
    <source>
        <dbReference type="EMBL" id="GAA4433135.1"/>
    </source>
</evidence>
<evidence type="ECO:0008006" key="4">
    <source>
        <dbReference type="Google" id="ProtNLM"/>
    </source>
</evidence>